<dbReference type="GO" id="GO:0051213">
    <property type="term" value="F:dioxygenase activity"/>
    <property type="evidence" value="ECO:0007669"/>
    <property type="project" value="InterPro"/>
</dbReference>
<accession>D6AU31</accession>
<reference evidence="2" key="2">
    <citation type="submission" date="2008-12" db="EMBL/GenBank/DDBJ databases">
        <title>Annotation of Streptomyces roseosporus strain NRRL 15998.</title>
        <authorList>
            <consortium name="The Broad Institute Genome Sequencing Platform"/>
            <consortium name="Broad Institute Microbial Sequencing Center"/>
            <person name="Fischbach M."/>
            <person name="Ward D."/>
            <person name="Young S."/>
            <person name="Kodira C.D."/>
            <person name="Zeng Q."/>
            <person name="Koehrsen M."/>
            <person name="Godfrey P."/>
            <person name="Alvarado L."/>
            <person name="Berlin A.M."/>
            <person name="Borenstein D."/>
            <person name="Chen Z."/>
            <person name="Engels R."/>
            <person name="Freedman E."/>
            <person name="Gellesch M."/>
            <person name="Goldberg J."/>
            <person name="Griggs A."/>
            <person name="Gujja S."/>
            <person name="Heiman D.I."/>
            <person name="Hepburn T.A."/>
            <person name="Howarth C."/>
            <person name="Jen D."/>
            <person name="Larson L."/>
            <person name="Lewis B."/>
            <person name="Mehta T."/>
            <person name="Park D."/>
            <person name="Pearson M."/>
            <person name="Roberts A."/>
            <person name="Saif S."/>
            <person name="Shea T.D."/>
            <person name="Shenoy N."/>
            <person name="Sisk P."/>
            <person name="Stolte C."/>
            <person name="Sykes S.N."/>
            <person name="Walk T."/>
            <person name="White J."/>
            <person name="Yandava C."/>
            <person name="Straight P."/>
            <person name="Clardy J."/>
            <person name="Hung D."/>
            <person name="Kolter R."/>
            <person name="Mekalanos J."/>
            <person name="Walker S."/>
            <person name="Walsh C.T."/>
            <person name="Wieland B.L.C."/>
            <person name="Ilzarbe M."/>
            <person name="Galagan J."/>
            <person name="Nusbaum C."/>
            <person name="Birren B."/>
        </authorList>
    </citation>
    <scope>NUCLEOTIDE SEQUENCE [LARGE SCALE GENOMIC DNA]</scope>
    <source>
        <strain evidence="2">NRRL 15998</strain>
    </source>
</reference>
<dbReference type="AlphaFoldDB" id="D6AU31"/>
<dbReference type="Pfam" id="PF10014">
    <property type="entry name" value="2OG-Fe_Oxy_2"/>
    <property type="match status" value="1"/>
</dbReference>
<evidence type="ECO:0008006" key="3">
    <source>
        <dbReference type="Google" id="ProtNLM"/>
    </source>
</evidence>
<dbReference type="Gene3D" id="2.60.120.620">
    <property type="entry name" value="q2cbj1_9rhob like domain"/>
    <property type="match status" value="1"/>
</dbReference>
<evidence type="ECO:0000313" key="2">
    <source>
        <dbReference type="Proteomes" id="UP000003986"/>
    </source>
</evidence>
<dbReference type="Proteomes" id="UP000003986">
    <property type="component" value="Unassembled WGS sequence"/>
</dbReference>
<proteinExistence type="predicted"/>
<dbReference type="InterPro" id="IPR018724">
    <property type="entry name" value="2OG-Fe_dioxygenase"/>
</dbReference>
<evidence type="ECO:0000313" key="1">
    <source>
        <dbReference type="EMBL" id="EFE76237.2"/>
    </source>
</evidence>
<name>D6AU31_STRFL</name>
<organism evidence="1 2">
    <name type="scientific">Streptomyces filamentosus NRRL 15998</name>
    <dbReference type="NCBI Taxonomy" id="457431"/>
    <lineage>
        <taxon>Bacteria</taxon>
        <taxon>Bacillati</taxon>
        <taxon>Actinomycetota</taxon>
        <taxon>Actinomycetes</taxon>
        <taxon>Kitasatosporales</taxon>
        <taxon>Streptomycetaceae</taxon>
        <taxon>Streptomyces</taxon>
    </lineage>
</organism>
<gene>
    <name evidence="1" type="ORF">SSGG_03604</name>
</gene>
<protein>
    <recommendedName>
        <fullName evidence="3">2OG-Fe dioxygenase family protein</fullName>
    </recommendedName>
</protein>
<sequence length="262" mass="28621">MPNTARRTQHDEHRYVRSAFMTTAVAHPVAADAVNALAGTGGHLMPAAALSSLAGVDADDWARFAAHWDELTLDTYMADGGTYRFRRYGQFELDSAAEELTLLAHAPYRQEADINTLNGGIERLFDPLTDSFADDPLLRSVLVRLGRIFSAIDGTTSWNVKLHPYRISASVDQKGQPAPEGRHRDGVTFITSLMIGRANVTGGESGVYTDEGEHLLTTTLSEPGDLLLGDDRRTLHSVTPVQPVDPERAAHRDVLVIAYTAR</sequence>
<dbReference type="EMBL" id="DS999644">
    <property type="protein sequence ID" value="EFE76237.2"/>
    <property type="molecule type" value="Genomic_DNA"/>
</dbReference>
<reference evidence="2" key="1">
    <citation type="submission" date="2008-10" db="EMBL/GenBank/DDBJ databases">
        <authorList>
            <person name="Molnar K."/>
        </authorList>
    </citation>
    <scope>NUCLEOTIDE SEQUENCE [LARGE SCALE GENOMIC DNA]</scope>
    <source>
        <strain evidence="2">NRRL 15998</strain>
    </source>
</reference>